<gene>
    <name evidence="2" type="ordered locus">Sdel_2285</name>
</gene>
<reference evidence="2 3" key="2">
    <citation type="journal article" date="2010" name="Stand. Genomic Sci.">
        <title>Complete genome sequence of Sulfurospirillum deleyianum type strain (5175).</title>
        <authorList>
            <person name="Sikorski J."/>
            <person name="Lapidus A."/>
            <person name="Copeland A."/>
            <person name="Glavina Del Rio T."/>
            <person name="Nolan M."/>
            <person name="Lucas S."/>
            <person name="Chen F."/>
            <person name="Tice H."/>
            <person name="Cheng J.F."/>
            <person name="Saunders E."/>
            <person name="Bruce D."/>
            <person name="Goodwin L."/>
            <person name="Pitluck S."/>
            <person name="Ovchinnikova G."/>
            <person name="Pati A."/>
            <person name="Ivanova N."/>
            <person name="Mavromatis K."/>
            <person name="Chen A."/>
            <person name="Palaniappan K."/>
            <person name="Chain P."/>
            <person name="Land M."/>
            <person name="Hauser L."/>
            <person name="Chang Y.J."/>
            <person name="Jeffries C.D."/>
            <person name="Brettin T."/>
            <person name="Detter J.C."/>
            <person name="Han C."/>
            <person name="Rohde M."/>
            <person name="Lang E."/>
            <person name="Spring S."/>
            <person name="Goker M."/>
            <person name="Bristow J."/>
            <person name="Eisen J.A."/>
            <person name="Markowitz V."/>
            <person name="Hugenholtz P."/>
            <person name="Kyrpides N.C."/>
            <person name="Klenk H.P."/>
        </authorList>
    </citation>
    <scope>NUCLEOTIDE SEQUENCE [LARGE SCALE GENOMIC DNA]</scope>
    <source>
        <strain evidence="3">ATCC 51133 / DSM 6946 / 5175</strain>
    </source>
</reference>
<dbReference type="Pfam" id="PF11335">
    <property type="entry name" value="DUF3137"/>
    <property type="match status" value="1"/>
</dbReference>
<reference evidence="3" key="1">
    <citation type="submission" date="2009-11" db="EMBL/GenBank/DDBJ databases">
        <title>The complete genome of Sulfurospirillum deleyianum DSM 6946.</title>
        <authorList>
            <consortium name="US DOE Joint Genome Institute (JGI-PGF)"/>
            <person name="Lucas S."/>
            <person name="Copeland A."/>
            <person name="Lapidus A."/>
            <person name="Glavina del Rio T."/>
            <person name="Dalin E."/>
            <person name="Tice H."/>
            <person name="Bruce D."/>
            <person name="Goodwin L."/>
            <person name="Pitluck S."/>
            <person name="Kyrpides N."/>
            <person name="Mavromatis K."/>
            <person name="Ivanova N."/>
            <person name="Ovchinnikova G."/>
            <person name="Munk A.C."/>
            <person name="Lu M."/>
            <person name="Brettin T."/>
            <person name="Detter J.C."/>
            <person name="Han C."/>
            <person name="Tapia R."/>
            <person name="Larimer F."/>
            <person name="Land M."/>
            <person name="Hauser L."/>
            <person name="Markowitz V."/>
            <person name="Cheng J.F."/>
            <person name="Hugenholtz P."/>
            <person name="Woyke T."/>
            <person name="Wu D."/>
            <person name="Aumann P."/>
            <person name="Schneider S."/>
            <person name="Lang E."/>
            <person name="Spring S."/>
            <person name="Klenk H.P."/>
            <person name="Eisen J.A."/>
        </authorList>
    </citation>
    <scope>NUCLEOTIDE SEQUENCE [LARGE SCALE GENOMIC DNA]</scope>
    <source>
        <strain evidence="3">ATCC 51133 / DSM 6946 / 5175</strain>
    </source>
</reference>
<dbReference type="STRING" id="525898.Sdel_2285"/>
<feature type="transmembrane region" description="Helical" evidence="1">
    <location>
        <begin position="57"/>
        <end position="78"/>
    </location>
</feature>
<dbReference type="OrthoDB" id="4960523at2"/>
<name>D1B5C7_SULD5</name>
<keyword evidence="3" id="KW-1185">Reference proteome</keyword>
<dbReference type="HOGENOM" id="CLU_064247_0_0_7"/>
<evidence type="ECO:0000313" key="2">
    <source>
        <dbReference type="EMBL" id="ACZ13297.1"/>
    </source>
</evidence>
<dbReference type="Proteomes" id="UP000002222">
    <property type="component" value="Chromosome"/>
</dbReference>
<accession>D1B5C7</accession>
<protein>
    <submittedName>
        <fullName evidence="2">Putative galanin</fullName>
    </submittedName>
</protein>
<dbReference type="InterPro" id="IPR021484">
    <property type="entry name" value="DUF3137"/>
</dbReference>
<dbReference type="eggNOG" id="COG0457">
    <property type="taxonomic scope" value="Bacteria"/>
</dbReference>
<evidence type="ECO:0000256" key="1">
    <source>
        <dbReference type="SAM" id="Phobius"/>
    </source>
</evidence>
<dbReference type="KEGG" id="sdl:Sdel_2285"/>
<keyword evidence="1" id="KW-0812">Transmembrane</keyword>
<proteinExistence type="predicted"/>
<evidence type="ECO:0000313" key="3">
    <source>
        <dbReference type="Proteomes" id="UP000002222"/>
    </source>
</evidence>
<dbReference type="RefSeq" id="WP_012858041.1">
    <property type="nucleotide sequence ID" value="NC_013512.1"/>
</dbReference>
<feature type="transmembrane region" description="Helical" evidence="1">
    <location>
        <begin position="36"/>
        <end position="51"/>
    </location>
</feature>
<keyword evidence="1" id="KW-1133">Transmembrane helix</keyword>
<dbReference type="AlphaFoldDB" id="D1B5C7"/>
<keyword evidence="1" id="KW-0472">Membrane</keyword>
<dbReference type="EMBL" id="CP001816">
    <property type="protein sequence ID" value="ACZ13297.1"/>
    <property type="molecule type" value="Genomic_DNA"/>
</dbReference>
<sequence>MKKRASIVDYYYESMYPELQVLEQDRLVIVSKLKKAAFFLFCLAIATYFFLRYQFHFISLEALALSFMGAFMLFMFVYRHESAGYSMLFKDHVIEKIIHFLDASLAYYKHRYLLEDAYQKSELFLEQYDRYSGSDLIEGVIEGVSVQFCDLHVEKKYRTKNGKEEWKDIFSGLFFVADFNKNFQTNVVVLPDHAERMLGVLGSWLQSINQSRGELIKLDDSLFESYFVVYGNDPIESRYILTHSLMEKIVQLRQKSGKNLYLSFVDSKIYIAIEYNKALFEPILWKSLLKFSYIKEYVELLSMMIGIVKHFKLDEKLWSKR</sequence>
<organism evidence="2 3">
    <name type="scientific">Sulfurospirillum deleyianum (strain ATCC 51133 / DSM 6946 / 5175)</name>
    <dbReference type="NCBI Taxonomy" id="525898"/>
    <lineage>
        <taxon>Bacteria</taxon>
        <taxon>Pseudomonadati</taxon>
        <taxon>Campylobacterota</taxon>
        <taxon>Epsilonproteobacteria</taxon>
        <taxon>Campylobacterales</taxon>
        <taxon>Sulfurospirillaceae</taxon>
        <taxon>Sulfurospirillum</taxon>
    </lineage>
</organism>